<evidence type="ECO:0000256" key="6">
    <source>
        <dbReference type="SAM" id="MobiDB-lite"/>
    </source>
</evidence>
<evidence type="ECO:0000256" key="5">
    <source>
        <dbReference type="ARBA" id="ARBA00042096"/>
    </source>
</evidence>
<dbReference type="InterPro" id="IPR009072">
    <property type="entry name" value="Histone-fold"/>
</dbReference>
<dbReference type="GO" id="GO:0008623">
    <property type="term" value="C:CHRAC"/>
    <property type="evidence" value="ECO:0007669"/>
    <property type="project" value="TreeGrafter"/>
</dbReference>
<comment type="subcellular location">
    <subcellularLocation>
        <location evidence="1">Nucleus</location>
    </subcellularLocation>
</comment>
<dbReference type="InterPro" id="IPR051377">
    <property type="entry name" value="DNA_Pol-Epsilon_Subunit"/>
</dbReference>
<dbReference type="PANTHER" id="PTHR46172">
    <property type="entry name" value="DNA POLYMERASE EPSILON SUBUNIT 3"/>
    <property type="match status" value="1"/>
</dbReference>
<accession>A0A1G4MK30</accession>
<dbReference type="OMA" id="ALDHIGH"/>
<dbReference type="STRING" id="4955.A0A1G4MK30"/>
<evidence type="ECO:0000256" key="3">
    <source>
        <dbReference type="ARBA" id="ARBA00023242"/>
    </source>
</evidence>
<dbReference type="Proteomes" id="UP000190831">
    <property type="component" value="Chromosome H"/>
</dbReference>
<feature type="compositionally biased region" description="Basic and acidic residues" evidence="6">
    <location>
        <begin position="135"/>
        <end position="144"/>
    </location>
</feature>
<keyword evidence="3" id="KW-0539">Nucleus</keyword>
<dbReference type="OrthoDB" id="1707486at2759"/>
<dbReference type="GO" id="GO:0006272">
    <property type="term" value="P:leading strand elongation"/>
    <property type="evidence" value="ECO:0007669"/>
    <property type="project" value="TreeGrafter"/>
</dbReference>
<gene>
    <name evidence="7" type="ORF">LAFE_0H09164G</name>
</gene>
<keyword evidence="2" id="KW-0235">DNA replication</keyword>
<name>A0A1G4MK30_LACFM</name>
<keyword evidence="8" id="KW-1185">Reference proteome</keyword>
<reference evidence="7 8" key="1">
    <citation type="submission" date="2016-03" db="EMBL/GenBank/DDBJ databases">
        <authorList>
            <person name="Devillers H."/>
        </authorList>
    </citation>
    <scope>NUCLEOTIDE SEQUENCE [LARGE SCALE GENOMIC DNA]</scope>
    <source>
        <strain evidence="7">CBS 6772</strain>
    </source>
</reference>
<proteinExistence type="predicted"/>
<dbReference type="GO" id="GO:0008622">
    <property type="term" value="C:epsilon DNA polymerase complex"/>
    <property type="evidence" value="ECO:0007669"/>
    <property type="project" value="TreeGrafter"/>
</dbReference>
<evidence type="ECO:0000313" key="7">
    <source>
        <dbReference type="EMBL" id="SCW04240.1"/>
    </source>
</evidence>
<dbReference type="GO" id="GO:0031507">
    <property type="term" value="P:heterochromatin formation"/>
    <property type="evidence" value="ECO:0007669"/>
    <property type="project" value="TreeGrafter"/>
</dbReference>
<dbReference type="CDD" id="cd22928">
    <property type="entry name" value="HFD_POLE3_DPB4"/>
    <property type="match status" value="1"/>
</dbReference>
<dbReference type="GO" id="GO:0031490">
    <property type="term" value="F:chromatin DNA binding"/>
    <property type="evidence" value="ECO:0007669"/>
    <property type="project" value="TreeGrafter"/>
</dbReference>
<evidence type="ECO:0000256" key="4">
    <source>
        <dbReference type="ARBA" id="ARBA00039775"/>
    </source>
</evidence>
<evidence type="ECO:0000313" key="8">
    <source>
        <dbReference type="Proteomes" id="UP000190831"/>
    </source>
</evidence>
<dbReference type="AlphaFoldDB" id="A0A1G4MK30"/>
<evidence type="ECO:0000256" key="1">
    <source>
        <dbReference type="ARBA" id="ARBA00004123"/>
    </source>
</evidence>
<feature type="region of interest" description="Disordered" evidence="6">
    <location>
        <begin position="135"/>
        <end position="199"/>
    </location>
</feature>
<protein>
    <recommendedName>
        <fullName evidence="4">DNA polymerase epsilon subunit D</fullName>
    </recommendedName>
    <alternativeName>
        <fullName evidence="5">DNA polymerase II subunit D</fullName>
    </alternativeName>
</protein>
<evidence type="ECO:0000256" key="2">
    <source>
        <dbReference type="ARBA" id="ARBA00022705"/>
    </source>
</evidence>
<sequence>MPPKGWKKDAQGNYPTTSYIKEQEKITIDDLLFPKATVAALAKEVTLDRNDGPNEEEQSKVTLSKDAVTALQRSATVFVNHLLMYTRELAHSQDRKSCNVDDVLAALDEVGLGGLKGVVRSKLDNYLQALELRKEEKASSKDTPENAQDGDVDVDNEDEDEGEGEGEDEQGVETEDDQTDNDGEEDTMPKKQKMENNAM</sequence>
<dbReference type="EMBL" id="LT598491">
    <property type="protein sequence ID" value="SCW04240.1"/>
    <property type="molecule type" value="Genomic_DNA"/>
</dbReference>
<dbReference type="GO" id="GO:0046982">
    <property type="term" value="F:protein heterodimerization activity"/>
    <property type="evidence" value="ECO:0007669"/>
    <property type="project" value="InterPro"/>
</dbReference>
<dbReference type="GO" id="GO:0006974">
    <property type="term" value="P:DNA damage response"/>
    <property type="evidence" value="ECO:0007669"/>
    <property type="project" value="TreeGrafter"/>
</dbReference>
<dbReference type="SUPFAM" id="SSF47113">
    <property type="entry name" value="Histone-fold"/>
    <property type="match status" value="1"/>
</dbReference>
<organism evidence="7 8">
    <name type="scientific">Lachancea fermentati</name>
    <name type="common">Zygosaccharomyces fermentati</name>
    <dbReference type="NCBI Taxonomy" id="4955"/>
    <lineage>
        <taxon>Eukaryota</taxon>
        <taxon>Fungi</taxon>
        <taxon>Dikarya</taxon>
        <taxon>Ascomycota</taxon>
        <taxon>Saccharomycotina</taxon>
        <taxon>Saccharomycetes</taxon>
        <taxon>Saccharomycetales</taxon>
        <taxon>Saccharomycetaceae</taxon>
        <taxon>Lachancea</taxon>
    </lineage>
</organism>
<dbReference type="Gene3D" id="1.10.20.10">
    <property type="entry name" value="Histone, subunit A"/>
    <property type="match status" value="1"/>
</dbReference>
<dbReference type="PANTHER" id="PTHR46172:SF1">
    <property type="entry name" value="DNA POLYMERASE EPSILON SUBUNIT 3"/>
    <property type="match status" value="1"/>
</dbReference>
<feature type="compositionally biased region" description="Acidic residues" evidence="6">
    <location>
        <begin position="148"/>
        <end position="186"/>
    </location>
</feature>
<feature type="compositionally biased region" description="Basic and acidic residues" evidence="6">
    <location>
        <begin position="187"/>
        <end position="199"/>
    </location>
</feature>